<dbReference type="Gene3D" id="2.170.130.10">
    <property type="entry name" value="TonB-dependent receptor, plug domain"/>
    <property type="match status" value="1"/>
</dbReference>
<keyword evidence="16" id="KW-1185">Reference proteome</keyword>
<comment type="caution">
    <text evidence="15">The sequence shown here is derived from an EMBL/GenBank/DDBJ whole genome shotgun (WGS) entry which is preliminary data.</text>
</comment>
<evidence type="ECO:0000256" key="4">
    <source>
        <dbReference type="ARBA" id="ARBA00022692"/>
    </source>
</evidence>
<dbReference type="PANTHER" id="PTHR30069">
    <property type="entry name" value="TONB-DEPENDENT OUTER MEMBRANE RECEPTOR"/>
    <property type="match status" value="1"/>
</dbReference>
<dbReference type="PROSITE" id="PS52016">
    <property type="entry name" value="TONB_DEPENDENT_REC_3"/>
    <property type="match status" value="1"/>
</dbReference>
<evidence type="ECO:0000256" key="7">
    <source>
        <dbReference type="ARBA" id="ARBA00023136"/>
    </source>
</evidence>
<dbReference type="Gene3D" id="2.40.170.20">
    <property type="entry name" value="TonB-dependent receptor, beta-barrel domain"/>
    <property type="match status" value="1"/>
</dbReference>
<dbReference type="InterPro" id="IPR012910">
    <property type="entry name" value="Plug_dom"/>
</dbReference>
<feature type="chain" id="PRO_5046196842" evidence="12">
    <location>
        <begin position="30"/>
        <end position="768"/>
    </location>
</feature>
<proteinExistence type="inferred from homology"/>
<comment type="similarity">
    <text evidence="10 11">Belongs to the TonB-dependent receptor family.</text>
</comment>
<dbReference type="RefSeq" id="WP_010407861.1">
    <property type="nucleotide sequence ID" value="NZ_JAWXXV010000001.1"/>
</dbReference>
<accession>A0ABU4PUA0</accession>
<keyword evidence="6 11" id="KW-0798">TonB box</keyword>
<feature type="domain" description="TonB-dependent receptor plug" evidence="14">
    <location>
        <begin position="74"/>
        <end position="184"/>
    </location>
</feature>
<keyword evidence="4 10" id="KW-0812">Transmembrane</keyword>
<evidence type="ECO:0000256" key="9">
    <source>
        <dbReference type="ARBA" id="ARBA00023237"/>
    </source>
</evidence>
<name>A0ABU4PUA0_9SPHN</name>
<keyword evidence="8 15" id="KW-0675">Receptor</keyword>
<comment type="subcellular location">
    <subcellularLocation>
        <location evidence="1 10">Cell outer membrane</location>
        <topology evidence="1 10">Multi-pass membrane protein</topology>
    </subcellularLocation>
</comment>
<dbReference type="EMBL" id="JAWXXV010000001">
    <property type="protein sequence ID" value="MDX5985530.1"/>
    <property type="molecule type" value="Genomic_DNA"/>
</dbReference>
<organism evidence="15 16">
    <name type="scientific">Sphingomonas echinoides</name>
    <dbReference type="NCBI Taxonomy" id="59803"/>
    <lineage>
        <taxon>Bacteria</taxon>
        <taxon>Pseudomonadati</taxon>
        <taxon>Pseudomonadota</taxon>
        <taxon>Alphaproteobacteria</taxon>
        <taxon>Sphingomonadales</taxon>
        <taxon>Sphingomonadaceae</taxon>
        <taxon>Sphingomonas</taxon>
    </lineage>
</organism>
<evidence type="ECO:0000256" key="5">
    <source>
        <dbReference type="ARBA" id="ARBA00022729"/>
    </source>
</evidence>
<evidence type="ECO:0000259" key="13">
    <source>
        <dbReference type="Pfam" id="PF00593"/>
    </source>
</evidence>
<evidence type="ECO:0000313" key="16">
    <source>
        <dbReference type="Proteomes" id="UP001279660"/>
    </source>
</evidence>
<dbReference type="Pfam" id="PF00593">
    <property type="entry name" value="TonB_dep_Rec_b-barrel"/>
    <property type="match status" value="1"/>
</dbReference>
<keyword evidence="2 10" id="KW-0813">Transport</keyword>
<reference evidence="15 16" key="1">
    <citation type="submission" date="2023-11" db="EMBL/GenBank/DDBJ databases">
        <title>MicrobeMod: A computational toolkit for identifying prokaryotic methylation and restriction-modification with nanopore sequencing.</title>
        <authorList>
            <person name="Crits-Christoph A."/>
            <person name="Kang S.C."/>
            <person name="Lee H."/>
            <person name="Ostrov N."/>
        </authorList>
    </citation>
    <scope>NUCLEOTIDE SEQUENCE [LARGE SCALE GENOMIC DNA]</scope>
    <source>
        <strain evidence="15 16">ATCC 14820</strain>
    </source>
</reference>
<dbReference type="Pfam" id="PF07715">
    <property type="entry name" value="Plug"/>
    <property type="match status" value="1"/>
</dbReference>
<dbReference type="InterPro" id="IPR037066">
    <property type="entry name" value="Plug_dom_sf"/>
</dbReference>
<dbReference type="SUPFAM" id="SSF56935">
    <property type="entry name" value="Porins"/>
    <property type="match status" value="1"/>
</dbReference>
<keyword evidence="3 10" id="KW-1134">Transmembrane beta strand</keyword>
<dbReference type="InterPro" id="IPR039426">
    <property type="entry name" value="TonB-dep_rcpt-like"/>
</dbReference>
<evidence type="ECO:0000256" key="11">
    <source>
        <dbReference type="RuleBase" id="RU003357"/>
    </source>
</evidence>
<keyword evidence="9 10" id="KW-0998">Cell outer membrane</keyword>
<keyword evidence="5 12" id="KW-0732">Signal</keyword>
<keyword evidence="7 10" id="KW-0472">Membrane</keyword>
<evidence type="ECO:0000256" key="12">
    <source>
        <dbReference type="SAM" id="SignalP"/>
    </source>
</evidence>
<dbReference type="PANTHER" id="PTHR30069:SF29">
    <property type="entry name" value="HEMOGLOBIN AND HEMOGLOBIN-HAPTOGLOBIN-BINDING PROTEIN 1-RELATED"/>
    <property type="match status" value="1"/>
</dbReference>
<dbReference type="Proteomes" id="UP001279660">
    <property type="component" value="Unassembled WGS sequence"/>
</dbReference>
<dbReference type="InterPro" id="IPR036942">
    <property type="entry name" value="Beta-barrel_TonB_sf"/>
</dbReference>
<sequence>MSIRTEARSRLLGVSAFALVASFCATAAAAETAPAAATEQKTEPAAKTDIAEGSDIVVTATKANELAPVTASLKTTQPQAIVSRSFIEDSLPATVDFNQIALITPSVSNYGGNNGIGLSESKAQIRGFQDGEYNITYDGVPFGDTNDPTHHSTTFFPSNTIETLIVDRGPGNASNLGQATFGGTFNLFSRATRDDFGGQIVGSYGSFNTYLARGLLQTGTFANGAQAVFSGQYVHSDGRTSYSKYQNYNLFGKVVVPVGPDVKLTFIATYNKNRFNQADSDGSTLYQQSLYGKYFGLNNDPKTSQYYGYNHTDKTTDFEIIKLEANLAPGAVFENRAYTYYYDNETLSANDVTTLPGAAYTTTGADGKAIAGDIPGYTKTNKYRVFGDIAKVRIDLASFATITAGAWLEFSHTYRQQTDVDLTTGGFNYIEKVVKAPATGLNPGALTPQYIKFDQKSRGNHTEEFVELELRPIEGLKITPGFKHVDFGRKIDALYNQTTRYAQRNANNYSADLPFVTINYQPTSNFSIYGQYAKGFLAPPLSQLYVANTTFSNAVPQKSTNYQAGAVYHGSHLSLDADVYVINFTNKFYSYTDTSGQGLGTIFTNIGGALYKGVEGQVTYAFGNGLAVFANASRNYAKTNVYTDPVTGKVVPRTIIGKAPMSTAAGGILYKNGPIKFSLTDKWTGPQYADLANTYRISPYNTVNLATSYDFGRIRVGVDVTDLLNSQKVTQIGTGKNTAGIGVVSTSNFDQYYYQPGRAITGQMTLTF</sequence>
<gene>
    <name evidence="15" type="ORF">SIL82_14835</name>
</gene>
<protein>
    <submittedName>
        <fullName evidence="15">TonB-dependent receptor</fullName>
    </submittedName>
</protein>
<evidence type="ECO:0000256" key="1">
    <source>
        <dbReference type="ARBA" id="ARBA00004571"/>
    </source>
</evidence>
<evidence type="ECO:0000256" key="3">
    <source>
        <dbReference type="ARBA" id="ARBA00022452"/>
    </source>
</evidence>
<evidence type="ECO:0000313" key="15">
    <source>
        <dbReference type="EMBL" id="MDX5985530.1"/>
    </source>
</evidence>
<feature type="domain" description="TonB-dependent receptor-like beta-barrel" evidence="13">
    <location>
        <begin position="270"/>
        <end position="719"/>
    </location>
</feature>
<evidence type="ECO:0000256" key="8">
    <source>
        <dbReference type="ARBA" id="ARBA00023170"/>
    </source>
</evidence>
<evidence type="ECO:0000256" key="10">
    <source>
        <dbReference type="PROSITE-ProRule" id="PRU01360"/>
    </source>
</evidence>
<feature type="signal peptide" evidence="12">
    <location>
        <begin position="1"/>
        <end position="29"/>
    </location>
</feature>
<dbReference type="InterPro" id="IPR000531">
    <property type="entry name" value="Beta-barrel_TonB"/>
</dbReference>
<evidence type="ECO:0000256" key="6">
    <source>
        <dbReference type="ARBA" id="ARBA00023077"/>
    </source>
</evidence>
<evidence type="ECO:0000259" key="14">
    <source>
        <dbReference type="Pfam" id="PF07715"/>
    </source>
</evidence>
<evidence type="ECO:0000256" key="2">
    <source>
        <dbReference type="ARBA" id="ARBA00022448"/>
    </source>
</evidence>